<reference evidence="1 2" key="1">
    <citation type="journal article" date="2020" name="BMC Genomics">
        <title>Intraspecific diversification of the crop wild relative Brassica cretica Lam. using demographic model selection.</title>
        <authorList>
            <person name="Kioukis A."/>
            <person name="Michalopoulou V.A."/>
            <person name="Briers L."/>
            <person name="Pirintsos S."/>
            <person name="Studholme D.J."/>
            <person name="Pavlidis P."/>
            <person name="Sarris P.F."/>
        </authorList>
    </citation>
    <scope>NUCLEOTIDE SEQUENCE [LARGE SCALE GENOMIC DNA]</scope>
    <source>
        <strain evidence="2">cv. PFS-1207/04</strain>
    </source>
</reference>
<name>A0ABQ7ARA0_BRACR</name>
<sequence length="170" mass="19972">MTVYAWFARKGQKGKSVDRPRSEYIRSPRREAQEENFFTAKLALRAIRQLFVFVISSCDSIRFSRLRISGTSGKLGFSYFPNLNGNRQCKFRFPQFGARRRGKKSKERITTRSVQIKVELREIHGLAIKDTTKTVPRTLHDQLQSLRSEIDRRASSWRALRSDQRKRSHH</sequence>
<comment type="caution">
    <text evidence="1">The sequence shown here is derived from an EMBL/GenBank/DDBJ whole genome shotgun (WGS) entry which is preliminary data.</text>
</comment>
<organism evidence="1 2">
    <name type="scientific">Brassica cretica</name>
    <name type="common">Mustard</name>
    <dbReference type="NCBI Taxonomy" id="69181"/>
    <lineage>
        <taxon>Eukaryota</taxon>
        <taxon>Viridiplantae</taxon>
        <taxon>Streptophyta</taxon>
        <taxon>Embryophyta</taxon>
        <taxon>Tracheophyta</taxon>
        <taxon>Spermatophyta</taxon>
        <taxon>Magnoliopsida</taxon>
        <taxon>eudicotyledons</taxon>
        <taxon>Gunneridae</taxon>
        <taxon>Pentapetalae</taxon>
        <taxon>rosids</taxon>
        <taxon>malvids</taxon>
        <taxon>Brassicales</taxon>
        <taxon>Brassicaceae</taxon>
        <taxon>Brassiceae</taxon>
        <taxon>Brassica</taxon>
    </lineage>
</organism>
<accession>A0ABQ7ARA0</accession>
<evidence type="ECO:0000313" key="1">
    <source>
        <dbReference type="EMBL" id="KAF3516611.1"/>
    </source>
</evidence>
<keyword evidence="2" id="KW-1185">Reference proteome</keyword>
<evidence type="ECO:0000313" key="2">
    <source>
        <dbReference type="Proteomes" id="UP000266723"/>
    </source>
</evidence>
<gene>
    <name evidence="1" type="ORF">DY000_02061218</name>
</gene>
<proteinExistence type="predicted"/>
<dbReference type="Proteomes" id="UP000266723">
    <property type="component" value="Unassembled WGS sequence"/>
</dbReference>
<protein>
    <submittedName>
        <fullName evidence="1">Uncharacterized protein</fullName>
    </submittedName>
</protein>
<dbReference type="EMBL" id="QGKV02001556">
    <property type="protein sequence ID" value="KAF3516611.1"/>
    <property type="molecule type" value="Genomic_DNA"/>
</dbReference>